<dbReference type="InterPro" id="IPR003594">
    <property type="entry name" value="HATPase_dom"/>
</dbReference>
<keyword evidence="6" id="KW-0902">Two-component regulatory system</keyword>
<dbReference type="InterPro" id="IPR000014">
    <property type="entry name" value="PAS"/>
</dbReference>
<dbReference type="PANTHER" id="PTHR43047:SF78">
    <property type="entry name" value="SENSORY_REGULATORY PROTEIN RPFC"/>
    <property type="match status" value="1"/>
</dbReference>
<dbReference type="PROSITE" id="PS50113">
    <property type="entry name" value="PAC"/>
    <property type="match status" value="2"/>
</dbReference>
<comment type="caution">
    <text evidence="12">The sequence shown here is derived from an EMBL/GenBank/DDBJ whole genome shotgun (WGS) entry which is preliminary data.</text>
</comment>
<proteinExistence type="predicted"/>
<reference evidence="13" key="1">
    <citation type="journal article" date="2024" name="Algal Res.">
        <title>Biochemical, toxicological and genomic investigation of a high-biomass producing Limnothrix strain isolated from Italian shallow drinking water reservoir.</title>
        <authorList>
            <person name="Simonazzi M."/>
            <person name="Shishido T.K."/>
            <person name="Delbaje E."/>
            <person name="Wahlsten M."/>
            <person name="Fewer D.P."/>
            <person name="Sivonen K."/>
            <person name="Pezzolesi L."/>
            <person name="Pistocchi R."/>
        </authorList>
    </citation>
    <scope>NUCLEOTIDE SEQUENCE [LARGE SCALE GENOMIC DNA]</scope>
    <source>
        <strain evidence="13">LRLZ20PSL1</strain>
    </source>
</reference>
<dbReference type="InterPro" id="IPR000700">
    <property type="entry name" value="PAS-assoc_C"/>
</dbReference>
<dbReference type="Pfam" id="PF13426">
    <property type="entry name" value="PAS_9"/>
    <property type="match status" value="1"/>
</dbReference>
<name>A0ABW7C772_9CYAN</name>
<organism evidence="12 13">
    <name type="scientific">Limnothrix redekei LRLZ20PSL1</name>
    <dbReference type="NCBI Taxonomy" id="3112953"/>
    <lineage>
        <taxon>Bacteria</taxon>
        <taxon>Bacillati</taxon>
        <taxon>Cyanobacteriota</taxon>
        <taxon>Cyanophyceae</taxon>
        <taxon>Pseudanabaenales</taxon>
        <taxon>Pseudanabaenaceae</taxon>
        <taxon>Limnothrix</taxon>
    </lineage>
</organism>
<keyword evidence="7" id="KW-0175">Coiled coil</keyword>
<dbReference type="InterPro" id="IPR029016">
    <property type="entry name" value="GAF-like_dom_sf"/>
</dbReference>
<dbReference type="InterPro" id="IPR013655">
    <property type="entry name" value="PAS_fold_3"/>
</dbReference>
<feature type="domain" description="PAC" evidence="11">
    <location>
        <begin position="671"/>
        <end position="724"/>
    </location>
</feature>
<dbReference type="SMART" id="SM00387">
    <property type="entry name" value="HATPase_c"/>
    <property type="match status" value="1"/>
</dbReference>
<feature type="region of interest" description="Disordered" evidence="8">
    <location>
        <begin position="1"/>
        <end position="29"/>
    </location>
</feature>
<dbReference type="InterPro" id="IPR036890">
    <property type="entry name" value="HATPase_C_sf"/>
</dbReference>
<dbReference type="InterPro" id="IPR005467">
    <property type="entry name" value="His_kinase_dom"/>
</dbReference>
<feature type="compositionally biased region" description="Low complexity" evidence="8">
    <location>
        <begin position="1412"/>
        <end position="1429"/>
    </location>
</feature>
<dbReference type="SUPFAM" id="SSF47384">
    <property type="entry name" value="Homodimeric domain of signal transducing histidine kinase"/>
    <property type="match status" value="1"/>
</dbReference>
<dbReference type="SMART" id="SM00091">
    <property type="entry name" value="PAS"/>
    <property type="match status" value="3"/>
</dbReference>
<dbReference type="SUPFAM" id="SSF55785">
    <property type="entry name" value="PYP-like sensor domain (PAS domain)"/>
    <property type="match status" value="3"/>
</dbReference>
<dbReference type="InterPro" id="IPR003661">
    <property type="entry name" value="HisK_dim/P_dom"/>
</dbReference>
<evidence type="ECO:0000313" key="12">
    <source>
        <dbReference type="EMBL" id="MFG3817031.1"/>
    </source>
</evidence>
<feature type="region of interest" description="Disordered" evidence="8">
    <location>
        <begin position="1412"/>
        <end position="1462"/>
    </location>
</feature>
<feature type="coiled-coil region" evidence="7">
    <location>
        <begin position="557"/>
        <end position="584"/>
    </location>
</feature>
<evidence type="ECO:0000313" key="13">
    <source>
        <dbReference type="Proteomes" id="UP001604335"/>
    </source>
</evidence>
<keyword evidence="3" id="KW-0597">Phosphoprotein</keyword>
<dbReference type="Gene3D" id="3.30.565.10">
    <property type="entry name" value="Histidine kinase-like ATPase, C-terminal domain"/>
    <property type="match status" value="1"/>
</dbReference>
<dbReference type="SMART" id="SM00065">
    <property type="entry name" value="GAF"/>
    <property type="match status" value="3"/>
</dbReference>
<feature type="domain" description="Histidine kinase" evidence="9">
    <location>
        <begin position="1069"/>
        <end position="1329"/>
    </location>
</feature>
<dbReference type="Pfam" id="PF00512">
    <property type="entry name" value="HisKA"/>
    <property type="match status" value="1"/>
</dbReference>
<dbReference type="Pfam" id="PF02518">
    <property type="entry name" value="HATPase_c"/>
    <property type="match status" value="1"/>
</dbReference>
<dbReference type="InterPro" id="IPR003018">
    <property type="entry name" value="GAF"/>
</dbReference>
<dbReference type="PROSITE" id="PS50109">
    <property type="entry name" value="HIS_KIN"/>
    <property type="match status" value="1"/>
</dbReference>
<evidence type="ECO:0000256" key="3">
    <source>
        <dbReference type="ARBA" id="ARBA00022553"/>
    </source>
</evidence>
<dbReference type="NCBIfam" id="TIGR00229">
    <property type="entry name" value="sensory_box"/>
    <property type="match status" value="3"/>
</dbReference>
<dbReference type="PRINTS" id="PR00344">
    <property type="entry name" value="BCTRLSENSOR"/>
</dbReference>
<evidence type="ECO:0000256" key="7">
    <source>
        <dbReference type="SAM" id="Coils"/>
    </source>
</evidence>
<gene>
    <name evidence="12" type="ORF">VPK24_05235</name>
</gene>
<evidence type="ECO:0000259" key="10">
    <source>
        <dbReference type="PROSITE" id="PS50112"/>
    </source>
</evidence>
<dbReference type="SMART" id="SM00388">
    <property type="entry name" value="HisKA"/>
    <property type="match status" value="1"/>
</dbReference>
<dbReference type="CDD" id="cd00130">
    <property type="entry name" value="PAS"/>
    <property type="match status" value="3"/>
</dbReference>
<feature type="domain" description="PAS" evidence="10">
    <location>
        <begin position="592"/>
        <end position="655"/>
    </location>
</feature>
<feature type="compositionally biased region" description="Pro residues" evidence="8">
    <location>
        <begin position="1430"/>
        <end position="1446"/>
    </location>
</feature>
<dbReference type="EMBL" id="JAZAQF010000028">
    <property type="protein sequence ID" value="MFG3817031.1"/>
    <property type="molecule type" value="Genomic_DNA"/>
</dbReference>
<dbReference type="InterPro" id="IPR004358">
    <property type="entry name" value="Sig_transdc_His_kin-like_C"/>
</dbReference>
<dbReference type="Pfam" id="PF01590">
    <property type="entry name" value="GAF"/>
    <property type="match status" value="2"/>
</dbReference>
<feature type="coiled-coil region" evidence="7">
    <location>
        <begin position="715"/>
        <end position="742"/>
    </location>
</feature>
<dbReference type="InterPro" id="IPR035965">
    <property type="entry name" value="PAS-like_dom_sf"/>
</dbReference>
<sequence length="1610" mass="177910">MALSETFLDRPDMGHSVERSREQRATETGNLAQRVMERLARGDRWPRIAQAALHDLRLQLGVDAVLIAQRIQNQGLQVVYESSRPDEDSRLGGEFPLQFPLLPITALEPVIGVAGPLQGRSPLLWQHLKALQIQCFVAIPIAPQQRHWGWLMAVQSAPVPPLSIAAQRELQAVALSLAVGLRLEGLEQAAETQAVVEVPEPGLSESARSNGSGGAIEPNCIQSGSAKPESSKPESSKPEFSKPEFSKPGSSKLGFDRPWHRSHLPTLAATDRALIYRNPDRDRVSQSIAQALRLAESRWMAVFRLNPSPGLILNGAGLILEANEAFTRLAGYLPAEVQGLSVQSLQGFLRDRDYQQIRSTIQTGRYYQSPELAIHDLNGQRKLVQLSAAPIELDGQACLFLAFQDISDLQRREAMLRALVEATTSIGKAFFENCVRLLAESLGVRYAFLTSVMDYRCNQAEVLAWWNQTEWGTSFAYYWTHHPCAIVFGGQTYTCGQNLQSQFPQGTNLRNLGAESYAGVPLQDSQGTTIGALIVMDTQPLPEDPNHITILRIFAARAAAELERQRANRAIDRLNTELAARAAEQSTDLAHSQHMLQKMADANPNMVYLYDLTQHRTLYINHAVQDILGYTPREIQAMTSAMVVRLVHPDDFERLAHHYGTVLGCADGEICEREYRMQRSDGEWRWLFERLTIFSRDRQGNPTQLLGNIADITPLKAVEGALRQLNEQLEQRVQERTAQLAESQRFVQQLADSTPNLLYLYNLLDQELVYVNQAVETLLGYSVPEIQRMAQGSFVDVLHPDDWLALLQYGRTCARTEVGQVLEREYRMRHANGEWRTLSSRETVFSLDEQGRPQLLLGTANDITDLKRLLEVLQRRSHRDRVLASLSQQFLNEEIGVALATTLSTVVSALHLSHAWFCSRPAAGQPWSLDGYWLRPTDQVACPLTPDPSTLLLPLNWLGDRLDRSEPILLPDPTDRSNSLNAAIDHWLAEQGMSSIGVLPIHYRSELVACFVLAMNQPAAWEPSSIKWAQQVGTLMAMAQSRATAEAALRQAKEAADLANRAKSEFLANLSHEIRTPMNSILGFCELLQREARDPKTRSWLQVMTQSGETLLALINDLLDLSKIEAGKLVLHWGPIRPRLVLREVAEMFTVAAQQKGIQVQVAVADRIPELITFDSVRLRQILVNLVGNAVKFTERGHVTISLQTIPSHAVPQAANNPDRATPPHQSPMHPTFVNPNFTGQPNPEALPEPTLNLRLTVTDTGIGIAPDQQARIFEAFIQSEGQCEREYGGTGLGLAIVKRLTAMLGGTIQVRSTLGQGSQFCLYFPAVPVVPTPIAGRSNPHPIAPDQPHPNGLETLAAWKGLENFEDWMPQSSWKSEPKFAPELEPNLAMGSMGDRALAFKALDFGLAPELAPESPSKSPSKSPSELPVKPPTEWPPNSPSPTQPPISAIAPISSGTGRPSSLDVALKAALQQAAEQPPPPLAPTDLAAQSRAIAPMQPTDAAPNPLMVRSWLLVYEGSLRQTMTLRQMRSFVEQLAQWSAASGTEPWVTWASQGQEALDRLNTAQILNVLDGLRTFADQQNPLTSDPADNCPTSAIGNPIGNTYPKPN</sequence>
<evidence type="ECO:0000259" key="9">
    <source>
        <dbReference type="PROSITE" id="PS50109"/>
    </source>
</evidence>
<feature type="domain" description="PAC" evidence="11">
    <location>
        <begin position="822"/>
        <end position="875"/>
    </location>
</feature>
<dbReference type="Proteomes" id="UP001604335">
    <property type="component" value="Unassembled WGS sequence"/>
</dbReference>
<dbReference type="RefSeq" id="WP_393011055.1">
    <property type="nucleotide sequence ID" value="NZ_JAZAQF010000028.1"/>
</dbReference>
<evidence type="ECO:0000256" key="5">
    <source>
        <dbReference type="ARBA" id="ARBA00022777"/>
    </source>
</evidence>
<feature type="region of interest" description="Disordered" evidence="8">
    <location>
        <begin position="197"/>
        <end position="257"/>
    </location>
</feature>
<dbReference type="PROSITE" id="PS50112">
    <property type="entry name" value="PAS"/>
    <property type="match status" value="3"/>
</dbReference>
<dbReference type="CDD" id="cd16922">
    <property type="entry name" value="HATPase_EvgS-ArcB-TorS-like"/>
    <property type="match status" value="1"/>
</dbReference>
<dbReference type="Gene3D" id="1.10.287.130">
    <property type="match status" value="1"/>
</dbReference>
<feature type="domain" description="PAS" evidence="10">
    <location>
        <begin position="743"/>
        <end position="802"/>
    </location>
</feature>
<dbReference type="SUPFAM" id="SSF55781">
    <property type="entry name" value="GAF domain-like"/>
    <property type="match status" value="3"/>
</dbReference>
<feature type="compositionally biased region" description="Basic and acidic residues" evidence="8">
    <location>
        <begin position="7"/>
        <end position="25"/>
    </location>
</feature>
<dbReference type="InterPro" id="IPR036097">
    <property type="entry name" value="HisK_dim/P_sf"/>
</dbReference>
<dbReference type="EC" id="2.7.13.3" evidence="2"/>
<evidence type="ECO:0000256" key="6">
    <source>
        <dbReference type="ARBA" id="ARBA00023012"/>
    </source>
</evidence>
<feature type="region of interest" description="Disordered" evidence="8">
    <location>
        <begin position="1584"/>
        <end position="1610"/>
    </location>
</feature>
<keyword evidence="13" id="KW-1185">Reference proteome</keyword>
<evidence type="ECO:0000256" key="4">
    <source>
        <dbReference type="ARBA" id="ARBA00022679"/>
    </source>
</evidence>
<evidence type="ECO:0000256" key="8">
    <source>
        <dbReference type="SAM" id="MobiDB-lite"/>
    </source>
</evidence>
<evidence type="ECO:0000259" key="11">
    <source>
        <dbReference type="PROSITE" id="PS50113"/>
    </source>
</evidence>
<dbReference type="CDD" id="cd00082">
    <property type="entry name" value="HisKA"/>
    <property type="match status" value="1"/>
</dbReference>
<dbReference type="Pfam" id="PF08447">
    <property type="entry name" value="PAS_3"/>
    <property type="match status" value="2"/>
</dbReference>
<accession>A0ABW7C772</accession>
<protein>
    <recommendedName>
        <fullName evidence="2">histidine kinase</fullName>
        <ecNumber evidence="2">2.7.13.3</ecNumber>
    </recommendedName>
</protein>
<comment type="catalytic activity">
    <reaction evidence="1">
        <text>ATP + protein L-histidine = ADP + protein N-phospho-L-histidine.</text>
        <dbReference type="EC" id="2.7.13.3"/>
    </reaction>
</comment>
<dbReference type="SUPFAM" id="SSF55874">
    <property type="entry name" value="ATPase domain of HSP90 chaperone/DNA topoisomerase II/histidine kinase"/>
    <property type="match status" value="1"/>
</dbReference>
<dbReference type="PANTHER" id="PTHR43047">
    <property type="entry name" value="TWO-COMPONENT HISTIDINE PROTEIN KINASE"/>
    <property type="match status" value="1"/>
</dbReference>
<feature type="compositionally biased region" description="Basic and acidic residues" evidence="8">
    <location>
        <begin position="229"/>
        <end position="245"/>
    </location>
</feature>
<evidence type="ECO:0000256" key="1">
    <source>
        <dbReference type="ARBA" id="ARBA00000085"/>
    </source>
</evidence>
<evidence type="ECO:0000256" key="2">
    <source>
        <dbReference type="ARBA" id="ARBA00012438"/>
    </source>
</evidence>
<dbReference type="SMART" id="SM00086">
    <property type="entry name" value="PAC"/>
    <property type="match status" value="3"/>
</dbReference>
<dbReference type="Gene3D" id="3.30.450.40">
    <property type="match status" value="3"/>
</dbReference>
<dbReference type="InterPro" id="IPR001610">
    <property type="entry name" value="PAC"/>
</dbReference>
<feature type="domain" description="PAS" evidence="10">
    <location>
        <begin position="295"/>
        <end position="362"/>
    </location>
</feature>
<keyword evidence="5" id="KW-0418">Kinase</keyword>
<dbReference type="Gene3D" id="3.30.450.20">
    <property type="entry name" value="PAS domain"/>
    <property type="match status" value="3"/>
</dbReference>
<keyword evidence="4" id="KW-0808">Transferase</keyword>